<dbReference type="Proteomes" id="UP000383932">
    <property type="component" value="Unassembled WGS sequence"/>
</dbReference>
<sequence>MPQLLLQRAHFDSIICKELQTDIVRKQRLEQNVRMIEAREREEQGRRMIAQAKSPTPLRVASGSQNRTTQNEGEQSEVAEDPWEKAKQNAPPEEPTSWQPQVGKRRS</sequence>
<accession>A0A5N5QPG7</accession>
<comment type="caution">
    <text evidence="2">The sequence shown here is derived from an EMBL/GenBank/DDBJ whole genome shotgun (WGS) entry which is preliminary data.</text>
</comment>
<keyword evidence="3" id="KW-1185">Reference proteome</keyword>
<protein>
    <submittedName>
        <fullName evidence="2">Transport protein</fullName>
    </submittedName>
</protein>
<evidence type="ECO:0000313" key="3">
    <source>
        <dbReference type="Proteomes" id="UP000383932"/>
    </source>
</evidence>
<feature type="region of interest" description="Disordered" evidence="1">
    <location>
        <begin position="40"/>
        <end position="107"/>
    </location>
</feature>
<evidence type="ECO:0000256" key="1">
    <source>
        <dbReference type="SAM" id="MobiDB-lite"/>
    </source>
</evidence>
<evidence type="ECO:0000313" key="2">
    <source>
        <dbReference type="EMBL" id="KAB5593650.1"/>
    </source>
</evidence>
<organism evidence="2 3">
    <name type="scientific">Ceratobasidium theobromae</name>
    <dbReference type="NCBI Taxonomy" id="1582974"/>
    <lineage>
        <taxon>Eukaryota</taxon>
        <taxon>Fungi</taxon>
        <taxon>Dikarya</taxon>
        <taxon>Basidiomycota</taxon>
        <taxon>Agaricomycotina</taxon>
        <taxon>Agaricomycetes</taxon>
        <taxon>Cantharellales</taxon>
        <taxon>Ceratobasidiaceae</taxon>
        <taxon>Ceratobasidium</taxon>
    </lineage>
</organism>
<proteinExistence type="predicted"/>
<gene>
    <name evidence="2" type="ORF">CTheo_2943</name>
</gene>
<dbReference type="AlphaFoldDB" id="A0A5N5QPG7"/>
<feature type="compositionally biased region" description="Polar residues" evidence="1">
    <location>
        <begin position="62"/>
        <end position="73"/>
    </location>
</feature>
<dbReference type="EMBL" id="SSOP01000033">
    <property type="protein sequence ID" value="KAB5593650.1"/>
    <property type="molecule type" value="Genomic_DNA"/>
</dbReference>
<name>A0A5N5QPG7_9AGAM</name>
<dbReference type="OrthoDB" id="10255576at2759"/>
<reference evidence="2 3" key="1">
    <citation type="journal article" date="2019" name="Fungal Biol. Biotechnol.">
        <title>Draft genome sequence of fastidious pathogen Ceratobasidium theobromae, which causes vascular-streak dieback in Theobroma cacao.</title>
        <authorList>
            <person name="Ali S.S."/>
            <person name="Asman A."/>
            <person name="Shao J."/>
            <person name="Firmansyah A.P."/>
            <person name="Susilo A.W."/>
            <person name="Rosmana A."/>
            <person name="McMahon P."/>
            <person name="Junaid M."/>
            <person name="Guest D."/>
            <person name="Kheng T.Y."/>
            <person name="Meinhardt L.W."/>
            <person name="Bailey B.A."/>
        </authorList>
    </citation>
    <scope>NUCLEOTIDE SEQUENCE [LARGE SCALE GENOMIC DNA]</scope>
    <source>
        <strain evidence="2 3">CT2</strain>
    </source>
</reference>